<evidence type="ECO:0000259" key="9">
    <source>
        <dbReference type="PROSITE" id="PS50110"/>
    </source>
</evidence>
<dbReference type="CDD" id="cd00383">
    <property type="entry name" value="trans_reg_C"/>
    <property type="match status" value="1"/>
</dbReference>
<dbReference type="FunFam" id="1.10.10.10:FF:000018">
    <property type="entry name" value="DNA-binding response regulator ResD"/>
    <property type="match status" value="1"/>
</dbReference>
<dbReference type="GO" id="GO:0005829">
    <property type="term" value="C:cytosol"/>
    <property type="evidence" value="ECO:0007669"/>
    <property type="project" value="TreeGrafter"/>
</dbReference>
<evidence type="ECO:0000256" key="4">
    <source>
        <dbReference type="ARBA" id="ARBA00023015"/>
    </source>
</evidence>
<feature type="domain" description="Response regulatory" evidence="9">
    <location>
        <begin position="11"/>
        <end position="124"/>
    </location>
</feature>
<keyword evidence="2 7" id="KW-0597">Phosphoprotein</keyword>
<dbReference type="OrthoDB" id="9790442at2"/>
<dbReference type="GO" id="GO:0032993">
    <property type="term" value="C:protein-DNA complex"/>
    <property type="evidence" value="ECO:0007669"/>
    <property type="project" value="TreeGrafter"/>
</dbReference>
<evidence type="ECO:0000256" key="5">
    <source>
        <dbReference type="ARBA" id="ARBA00023125"/>
    </source>
</evidence>
<sequence length="238" mass="27685">MNRQEVIVIKVILIIDDEKEIRELLAIYLKNYGYVTYEAANGQEALDIFHKKQIDLVLADIMMPEMDGTQLLRNLRQNSHVPFLFISAKSGDMDKINGLQLVADDYISKPFNPLEVVSRVQAIFRRTESYALAERQEPELIEIGDVALDLLSCKLYKSRLQKDTTSYEFKILALLMKHAGRVFTKAHIYEQVWGEEYMGDENLIMVYVSKIRDKIEDNPRKPSYLVTIRGLGYRFEKR</sequence>
<dbReference type="InterPro" id="IPR001789">
    <property type="entry name" value="Sig_transdc_resp-reg_receiver"/>
</dbReference>
<dbReference type="AlphaFoldDB" id="A0A3S8RX65"/>
<dbReference type="InterPro" id="IPR016032">
    <property type="entry name" value="Sig_transdc_resp-reg_C-effctor"/>
</dbReference>
<dbReference type="Proteomes" id="UP000273145">
    <property type="component" value="Chromosome"/>
</dbReference>
<evidence type="ECO:0000313" key="11">
    <source>
        <dbReference type="EMBL" id="AZK47568.1"/>
    </source>
</evidence>
<evidence type="ECO:0000256" key="7">
    <source>
        <dbReference type="PROSITE-ProRule" id="PRU00169"/>
    </source>
</evidence>
<dbReference type="GO" id="GO:0000156">
    <property type="term" value="F:phosphorelay response regulator activity"/>
    <property type="evidence" value="ECO:0007669"/>
    <property type="project" value="TreeGrafter"/>
</dbReference>
<dbReference type="Gene3D" id="6.10.250.690">
    <property type="match status" value="1"/>
</dbReference>
<dbReference type="SUPFAM" id="SSF52172">
    <property type="entry name" value="CheY-like"/>
    <property type="match status" value="1"/>
</dbReference>
<reference evidence="11 12" key="1">
    <citation type="submission" date="2018-11" db="EMBL/GenBank/DDBJ databases">
        <title>Genome sequencing of Paenibacillus lentus DSM25539(T).</title>
        <authorList>
            <person name="Kook J.-K."/>
            <person name="Park S.-N."/>
            <person name="Lim Y.K."/>
        </authorList>
    </citation>
    <scope>NUCLEOTIDE SEQUENCE [LARGE SCALE GENOMIC DNA]</scope>
    <source>
        <strain evidence="11 12">DSM 25539</strain>
    </source>
</reference>
<keyword evidence="3" id="KW-0902">Two-component regulatory system</keyword>
<feature type="modified residue" description="4-aspartylphosphate" evidence="7">
    <location>
        <position position="60"/>
    </location>
</feature>
<dbReference type="GO" id="GO:0006355">
    <property type="term" value="P:regulation of DNA-templated transcription"/>
    <property type="evidence" value="ECO:0007669"/>
    <property type="project" value="InterPro"/>
</dbReference>
<keyword evidence="4" id="KW-0805">Transcription regulation</keyword>
<dbReference type="InterPro" id="IPR039420">
    <property type="entry name" value="WalR-like"/>
</dbReference>
<dbReference type="PROSITE" id="PS50110">
    <property type="entry name" value="RESPONSE_REGULATORY"/>
    <property type="match status" value="1"/>
</dbReference>
<name>A0A3S8RX65_9BACL</name>
<dbReference type="CDD" id="cd17574">
    <property type="entry name" value="REC_OmpR"/>
    <property type="match status" value="1"/>
</dbReference>
<feature type="domain" description="OmpR/PhoB-type" evidence="10">
    <location>
        <begin position="138"/>
        <end position="237"/>
    </location>
</feature>
<proteinExistence type="predicted"/>
<dbReference type="InterPro" id="IPR001867">
    <property type="entry name" value="OmpR/PhoB-type_DNA-bd"/>
</dbReference>
<dbReference type="PANTHER" id="PTHR48111:SF40">
    <property type="entry name" value="PHOSPHATE REGULON TRANSCRIPTIONAL REGULATORY PROTEIN PHOB"/>
    <property type="match status" value="1"/>
</dbReference>
<evidence type="ECO:0000256" key="2">
    <source>
        <dbReference type="ARBA" id="ARBA00022553"/>
    </source>
</evidence>
<dbReference type="Gene3D" id="1.10.10.10">
    <property type="entry name" value="Winged helix-like DNA-binding domain superfamily/Winged helix DNA-binding domain"/>
    <property type="match status" value="1"/>
</dbReference>
<gene>
    <name evidence="11" type="ORF">EIM92_16600</name>
</gene>
<feature type="DNA-binding region" description="OmpR/PhoB-type" evidence="8">
    <location>
        <begin position="138"/>
        <end position="237"/>
    </location>
</feature>
<dbReference type="GO" id="GO:0000976">
    <property type="term" value="F:transcription cis-regulatory region binding"/>
    <property type="evidence" value="ECO:0007669"/>
    <property type="project" value="TreeGrafter"/>
</dbReference>
<evidence type="ECO:0000256" key="8">
    <source>
        <dbReference type="PROSITE-ProRule" id="PRU01091"/>
    </source>
</evidence>
<protein>
    <submittedName>
        <fullName evidence="11">DNA-binding response regulator</fullName>
    </submittedName>
</protein>
<dbReference type="KEGG" id="plen:EIM92_16600"/>
<dbReference type="InterPro" id="IPR036388">
    <property type="entry name" value="WH-like_DNA-bd_sf"/>
</dbReference>
<dbReference type="FunFam" id="3.40.50.2300:FF:000001">
    <property type="entry name" value="DNA-binding response regulator PhoB"/>
    <property type="match status" value="1"/>
</dbReference>
<keyword evidence="6" id="KW-0804">Transcription</keyword>
<dbReference type="Pfam" id="PF00486">
    <property type="entry name" value="Trans_reg_C"/>
    <property type="match status" value="1"/>
</dbReference>
<keyword evidence="5 8" id="KW-0238">DNA-binding</keyword>
<dbReference type="Gene3D" id="3.40.50.2300">
    <property type="match status" value="1"/>
</dbReference>
<dbReference type="SUPFAM" id="SSF46894">
    <property type="entry name" value="C-terminal effector domain of the bipartite response regulators"/>
    <property type="match status" value="1"/>
</dbReference>
<dbReference type="PANTHER" id="PTHR48111">
    <property type="entry name" value="REGULATOR OF RPOS"/>
    <property type="match status" value="1"/>
</dbReference>
<dbReference type="EMBL" id="CP034248">
    <property type="protein sequence ID" value="AZK47568.1"/>
    <property type="molecule type" value="Genomic_DNA"/>
</dbReference>
<accession>A0A3S8RX65</accession>
<keyword evidence="12" id="KW-1185">Reference proteome</keyword>
<dbReference type="Pfam" id="PF00072">
    <property type="entry name" value="Response_reg"/>
    <property type="match status" value="1"/>
</dbReference>
<evidence type="ECO:0000256" key="6">
    <source>
        <dbReference type="ARBA" id="ARBA00023163"/>
    </source>
</evidence>
<dbReference type="SMART" id="SM00862">
    <property type="entry name" value="Trans_reg_C"/>
    <property type="match status" value="1"/>
</dbReference>
<dbReference type="InterPro" id="IPR011006">
    <property type="entry name" value="CheY-like_superfamily"/>
</dbReference>
<evidence type="ECO:0000256" key="1">
    <source>
        <dbReference type="ARBA" id="ARBA00004496"/>
    </source>
</evidence>
<organism evidence="11 12">
    <name type="scientific">Paenibacillus lentus</name>
    <dbReference type="NCBI Taxonomy" id="1338368"/>
    <lineage>
        <taxon>Bacteria</taxon>
        <taxon>Bacillati</taxon>
        <taxon>Bacillota</taxon>
        <taxon>Bacilli</taxon>
        <taxon>Bacillales</taxon>
        <taxon>Paenibacillaceae</taxon>
        <taxon>Paenibacillus</taxon>
    </lineage>
</organism>
<evidence type="ECO:0000256" key="3">
    <source>
        <dbReference type="ARBA" id="ARBA00023012"/>
    </source>
</evidence>
<dbReference type="SMART" id="SM00448">
    <property type="entry name" value="REC"/>
    <property type="match status" value="1"/>
</dbReference>
<evidence type="ECO:0000313" key="12">
    <source>
        <dbReference type="Proteomes" id="UP000273145"/>
    </source>
</evidence>
<comment type="subcellular location">
    <subcellularLocation>
        <location evidence="1">Cytoplasm</location>
    </subcellularLocation>
</comment>
<dbReference type="PROSITE" id="PS51755">
    <property type="entry name" value="OMPR_PHOB"/>
    <property type="match status" value="1"/>
</dbReference>
<evidence type="ECO:0000259" key="10">
    <source>
        <dbReference type="PROSITE" id="PS51755"/>
    </source>
</evidence>